<dbReference type="InterPro" id="IPR037185">
    <property type="entry name" value="EmrE-like"/>
</dbReference>
<feature type="transmembrane region" description="Helical" evidence="6">
    <location>
        <begin position="103"/>
        <end position="123"/>
    </location>
</feature>
<dbReference type="Pfam" id="PF00892">
    <property type="entry name" value="EamA"/>
    <property type="match status" value="2"/>
</dbReference>
<proteinExistence type="inferred from homology"/>
<keyword evidence="5 6" id="KW-0472">Membrane</keyword>
<dbReference type="PANTHER" id="PTHR32322:SF2">
    <property type="entry name" value="EAMA DOMAIN-CONTAINING PROTEIN"/>
    <property type="match status" value="1"/>
</dbReference>
<feature type="transmembrane region" description="Helical" evidence="6">
    <location>
        <begin position="278"/>
        <end position="296"/>
    </location>
</feature>
<dbReference type="InterPro" id="IPR000620">
    <property type="entry name" value="EamA_dom"/>
</dbReference>
<evidence type="ECO:0000256" key="5">
    <source>
        <dbReference type="ARBA" id="ARBA00023136"/>
    </source>
</evidence>
<dbReference type="AlphaFoldDB" id="A0A1U7PSB7"/>
<feature type="transmembrane region" description="Helical" evidence="6">
    <location>
        <begin position="135"/>
        <end position="156"/>
    </location>
</feature>
<feature type="transmembrane region" description="Helical" evidence="6">
    <location>
        <begin position="40"/>
        <end position="59"/>
    </location>
</feature>
<dbReference type="SUPFAM" id="SSF103481">
    <property type="entry name" value="Multidrug resistance efflux transporter EmrE"/>
    <property type="match status" value="2"/>
</dbReference>
<name>A0A1U7PSB7_9BACI</name>
<comment type="subcellular location">
    <subcellularLocation>
        <location evidence="1">Endomembrane system</location>
        <topology evidence="1">Multi-pass membrane protein</topology>
    </subcellularLocation>
</comment>
<sequence>MSQKSRTTGLLLVMSGAVFWGVGGTVSQKLFQQYGIEVNWLVSTRLLIAGILLLAVQFLWKDRSQILDVWRNKATAFRLVLFGLLGMLAVQYTYMASIDHGNAAVATLLQYLAPVMIIVYTVLRKQAILSSRDIMTVILALGGCFLLLTNGSLAGLSVPMPAVVWGVLSGVSLAFYTLYAVPLLARFDSLVIVGWAMTIGGAALSFIHPPWRADLAGLPPEAYGYLVFVILFGTMLAFWFYIESLQSLAPKETSLLGSLEPLAAVLTTVFWLGEPFGLFQWLGTGCLIGMILMLALTGSRKGTGGAQQAADL</sequence>
<dbReference type="Proteomes" id="UP000187550">
    <property type="component" value="Unassembled WGS sequence"/>
</dbReference>
<feature type="transmembrane region" description="Helical" evidence="6">
    <location>
        <begin position="254"/>
        <end position="272"/>
    </location>
</feature>
<feature type="transmembrane region" description="Helical" evidence="6">
    <location>
        <begin position="162"/>
        <end position="185"/>
    </location>
</feature>
<evidence type="ECO:0000313" key="9">
    <source>
        <dbReference type="Proteomes" id="UP000187550"/>
    </source>
</evidence>
<organism evidence="8 9">
    <name type="scientific">Edaphobacillus lindanitolerans</name>
    <dbReference type="NCBI Taxonomy" id="550447"/>
    <lineage>
        <taxon>Bacteria</taxon>
        <taxon>Bacillati</taxon>
        <taxon>Bacillota</taxon>
        <taxon>Bacilli</taxon>
        <taxon>Bacillales</taxon>
        <taxon>Bacillaceae</taxon>
        <taxon>Edaphobacillus</taxon>
    </lineage>
</organism>
<comment type="similarity">
    <text evidence="2">Belongs to the EamA transporter family.</text>
</comment>
<dbReference type="EMBL" id="FTPL01000003">
    <property type="protein sequence ID" value="SIT88725.1"/>
    <property type="molecule type" value="Genomic_DNA"/>
</dbReference>
<keyword evidence="3 6" id="KW-0812">Transmembrane</keyword>
<feature type="transmembrane region" description="Helical" evidence="6">
    <location>
        <begin position="79"/>
        <end position="97"/>
    </location>
</feature>
<feature type="domain" description="EamA" evidence="7">
    <location>
        <begin position="8"/>
        <end position="148"/>
    </location>
</feature>
<feature type="domain" description="EamA" evidence="7">
    <location>
        <begin position="161"/>
        <end position="294"/>
    </location>
</feature>
<reference evidence="9" key="1">
    <citation type="submission" date="2017-01" db="EMBL/GenBank/DDBJ databases">
        <authorList>
            <person name="Varghese N."/>
            <person name="Submissions S."/>
        </authorList>
    </citation>
    <scope>NUCLEOTIDE SEQUENCE [LARGE SCALE GENOMIC DNA]</scope>
    <source>
        <strain evidence="9">MNA4</strain>
    </source>
</reference>
<dbReference type="GO" id="GO:0016020">
    <property type="term" value="C:membrane"/>
    <property type="evidence" value="ECO:0007669"/>
    <property type="project" value="UniProtKB-SubCell"/>
</dbReference>
<feature type="transmembrane region" description="Helical" evidence="6">
    <location>
        <begin position="223"/>
        <end position="242"/>
    </location>
</feature>
<dbReference type="InterPro" id="IPR050638">
    <property type="entry name" value="AA-Vitamin_Transporters"/>
</dbReference>
<protein>
    <submittedName>
        <fullName evidence="8">Threonine/homoserine efflux transporter RhtA</fullName>
    </submittedName>
</protein>
<evidence type="ECO:0000256" key="4">
    <source>
        <dbReference type="ARBA" id="ARBA00022989"/>
    </source>
</evidence>
<dbReference type="RefSeq" id="WP_076759041.1">
    <property type="nucleotide sequence ID" value="NZ_FTPL01000003.1"/>
</dbReference>
<dbReference type="OrthoDB" id="9810818at2"/>
<keyword evidence="4 6" id="KW-1133">Transmembrane helix</keyword>
<keyword evidence="9" id="KW-1185">Reference proteome</keyword>
<evidence type="ECO:0000256" key="6">
    <source>
        <dbReference type="SAM" id="Phobius"/>
    </source>
</evidence>
<dbReference type="PANTHER" id="PTHR32322">
    <property type="entry name" value="INNER MEMBRANE TRANSPORTER"/>
    <property type="match status" value="1"/>
</dbReference>
<evidence type="ECO:0000256" key="2">
    <source>
        <dbReference type="ARBA" id="ARBA00007362"/>
    </source>
</evidence>
<evidence type="ECO:0000313" key="8">
    <source>
        <dbReference type="EMBL" id="SIT88725.1"/>
    </source>
</evidence>
<evidence type="ECO:0000256" key="1">
    <source>
        <dbReference type="ARBA" id="ARBA00004127"/>
    </source>
</evidence>
<feature type="transmembrane region" description="Helical" evidence="6">
    <location>
        <begin position="192"/>
        <end position="211"/>
    </location>
</feature>
<evidence type="ECO:0000259" key="7">
    <source>
        <dbReference type="Pfam" id="PF00892"/>
    </source>
</evidence>
<gene>
    <name evidence="8" type="ORF">SAMN05428946_2317</name>
</gene>
<evidence type="ECO:0000256" key="3">
    <source>
        <dbReference type="ARBA" id="ARBA00022692"/>
    </source>
</evidence>
<accession>A0A1U7PSB7</accession>